<sequence length="354" mass="40787">MGKMEKSVLAEENFSDFEEENAVKEGENSRQFDEETTFSFQKKLHQCQNENVDNKQNCNIKNLQVIGVDILSMIQNLEIGFASAFAGSGISDAPVRNTGMSKLVLELYERIQLCISELKQLCNYYSFVDPEGTCGYNDVGVLESSDLIRQSQQSSSPYQEDSDLGKELSAKIFEIVKLKSDNLLKEIELEALRHRQKELETQVSSVEKEKSQLEENMEIMRREVAVTAKFLDDLRSEMMDLDGNMDSQISANRILVKKSSELGNGKQEAEVHVSELEEENLLLSDRLSHLEEQLRYLTDERESLYMEVQTPESEAMKFKDEKIRSEDEMEAHKVDRKQKIEEMQKQWSEVQEEC</sequence>
<feature type="compositionally biased region" description="Basic and acidic residues" evidence="2">
    <location>
        <begin position="21"/>
        <end position="30"/>
    </location>
</feature>
<dbReference type="OrthoDB" id="969348at2759"/>
<gene>
    <name evidence="3" type="ORF">COLO4_32886</name>
</gene>
<evidence type="ECO:0000256" key="2">
    <source>
        <dbReference type="SAM" id="MobiDB-lite"/>
    </source>
</evidence>
<organism evidence="3 4">
    <name type="scientific">Corchorus olitorius</name>
    <dbReference type="NCBI Taxonomy" id="93759"/>
    <lineage>
        <taxon>Eukaryota</taxon>
        <taxon>Viridiplantae</taxon>
        <taxon>Streptophyta</taxon>
        <taxon>Embryophyta</taxon>
        <taxon>Tracheophyta</taxon>
        <taxon>Spermatophyta</taxon>
        <taxon>Magnoliopsida</taxon>
        <taxon>eudicotyledons</taxon>
        <taxon>Gunneridae</taxon>
        <taxon>Pentapetalae</taxon>
        <taxon>rosids</taxon>
        <taxon>malvids</taxon>
        <taxon>Malvales</taxon>
        <taxon>Malvaceae</taxon>
        <taxon>Grewioideae</taxon>
        <taxon>Apeibeae</taxon>
        <taxon>Corchorus</taxon>
    </lineage>
</organism>
<name>A0A1R3GXF6_9ROSI</name>
<dbReference type="PANTHER" id="PTHR47270:SF6">
    <property type="entry name" value="SARCOLEMMAL MEMBRANE-ASSOCIATED PROTEIN-LIKE ISOFORM X1"/>
    <property type="match status" value="1"/>
</dbReference>
<feature type="region of interest" description="Disordered" evidence="2">
    <location>
        <begin position="1"/>
        <end position="30"/>
    </location>
</feature>
<comment type="caution">
    <text evidence="3">The sequence shown here is derived from an EMBL/GenBank/DDBJ whole genome shotgun (WGS) entry which is preliminary data.</text>
</comment>
<evidence type="ECO:0000256" key="1">
    <source>
        <dbReference type="SAM" id="Coils"/>
    </source>
</evidence>
<dbReference type="AlphaFoldDB" id="A0A1R3GXF6"/>
<evidence type="ECO:0000313" key="3">
    <source>
        <dbReference type="EMBL" id="OMO62808.1"/>
    </source>
</evidence>
<feature type="coiled-coil region" evidence="1">
    <location>
        <begin position="182"/>
        <end position="223"/>
    </location>
</feature>
<reference evidence="4" key="1">
    <citation type="submission" date="2013-09" db="EMBL/GenBank/DDBJ databases">
        <title>Corchorus olitorius genome sequencing.</title>
        <authorList>
            <person name="Alam M."/>
            <person name="Haque M.S."/>
            <person name="Islam M.S."/>
            <person name="Emdad E.M."/>
            <person name="Islam M.M."/>
            <person name="Ahmed B."/>
            <person name="Halim A."/>
            <person name="Hossen Q.M.M."/>
            <person name="Hossain M.Z."/>
            <person name="Ahmed R."/>
            <person name="Khan M.M."/>
            <person name="Islam R."/>
            <person name="Rashid M.M."/>
            <person name="Khan S.A."/>
            <person name="Rahman M.S."/>
            <person name="Alam M."/>
            <person name="Yahiya A.S."/>
            <person name="Khan M.S."/>
            <person name="Azam M.S."/>
            <person name="Haque T."/>
            <person name="Lashkar M.Z.H."/>
            <person name="Akhand A.I."/>
            <person name="Morshed G."/>
            <person name="Roy S."/>
            <person name="Uddin K.S."/>
            <person name="Rabeya T."/>
            <person name="Hossain A.S."/>
            <person name="Chowdhury A."/>
            <person name="Snigdha A.R."/>
            <person name="Mortoza M.S."/>
            <person name="Matin S.A."/>
            <person name="Hoque S.M.E."/>
            <person name="Islam M.K."/>
            <person name="Roy D.K."/>
            <person name="Haider R."/>
            <person name="Moosa M.M."/>
            <person name="Elias S.M."/>
            <person name="Hasan A.M."/>
            <person name="Jahan S."/>
            <person name="Shafiuddin M."/>
            <person name="Mahmood N."/>
            <person name="Shommy N.S."/>
        </authorList>
    </citation>
    <scope>NUCLEOTIDE SEQUENCE [LARGE SCALE GENOMIC DNA]</scope>
    <source>
        <strain evidence="4">cv. O-4</strain>
    </source>
</reference>
<keyword evidence="4" id="KW-1185">Reference proteome</keyword>
<dbReference type="STRING" id="93759.A0A1R3GXF6"/>
<protein>
    <submittedName>
        <fullName evidence="3">Uncharacterized protein</fullName>
    </submittedName>
</protein>
<dbReference type="EMBL" id="AWUE01021279">
    <property type="protein sequence ID" value="OMO62808.1"/>
    <property type="molecule type" value="Genomic_DNA"/>
</dbReference>
<feature type="coiled-coil region" evidence="1">
    <location>
        <begin position="266"/>
        <end position="307"/>
    </location>
</feature>
<evidence type="ECO:0000313" key="4">
    <source>
        <dbReference type="Proteomes" id="UP000187203"/>
    </source>
</evidence>
<dbReference type="PANTHER" id="PTHR47270">
    <property type="entry name" value="PROTEIN MLP1-LIKE"/>
    <property type="match status" value="1"/>
</dbReference>
<dbReference type="Proteomes" id="UP000187203">
    <property type="component" value="Unassembled WGS sequence"/>
</dbReference>
<proteinExistence type="predicted"/>
<accession>A0A1R3GXF6</accession>
<keyword evidence="1" id="KW-0175">Coiled coil</keyword>